<protein>
    <submittedName>
        <fullName evidence="5">GSTT3-like protein</fullName>
    </submittedName>
</protein>
<dbReference type="InterPro" id="IPR051369">
    <property type="entry name" value="GST_Theta"/>
</dbReference>
<dbReference type="InterPro" id="IPR036249">
    <property type="entry name" value="Thioredoxin-like_sf"/>
</dbReference>
<keyword evidence="6" id="KW-1185">Reference proteome</keyword>
<gene>
    <name evidence="5" type="ORF">MAR_026502</name>
</gene>
<evidence type="ECO:0000256" key="1">
    <source>
        <dbReference type="ARBA" id="ARBA00004496"/>
    </source>
</evidence>
<dbReference type="PROSITE" id="PS50405">
    <property type="entry name" value="GST_CTER"/>
    <property type="match status" value="1"/>
</dbReference>
<name>A0ABY7EQQ6_MYAAR</name>
<dbReference type="PANTHER" id="PTHR43917">
    <property type="match status" value="1"/>
</dbReference>
<dbReference type="CDD" id="cd00570">
    <property type="entry name" value="GST_N_family"/>
    <property type="match status" value="1"/>
</dbReference>
<evidence type="ECO:0000259" key="4">
    <source>
        <dbReference type="PROSITE" id="PS50405"/>
    </source>
</evidence>
<dbReference type="SFLD" id="SFLDG00358">
    <property type="entry name" value="Main_(cytGST)"/>
    <property type="match status" value="1"/>
</dbReference>
<accession>A0ABY7EQQ6</accession>
<feature type="domain" description="GST C-terminal" evidence="4">
    <location>
        <begin position="138"/>
        <end position="272"/>
    </location>
</feature>
<dbReference type="InterPro" id="IPR036282">
    <property type="entry name" value="Glutathione-S-Trfase_C_sf"/>
</dbReference>
<dbReference type="Proteomes" id="UP001164746">
    <property type="component" value="Chromosome 8"/>
</dbReference>
<dbReference type="Gene3D" id="1.20.1050.10">
    <property type="match status" value="1"/>
</dbReference>
<dbReference type="SUPFAM" id="SSF52833">
    <property type="entry name" value="Thioredoxin-like"/>
    <property type="match status" value="1"/>
</dbReference>
<dbReference type="InterPro" id="IPR040079">
    <property type="entry name" value="Glutathione_S-Trfase"/>
</dbReference>
<dbReference type="SFLD" id="SFLDS00019">
    <property type="entry name" value="Glutathione_Transferase_(cytos"/>
    <property type="match status" value="1"/>
</dbReference>
<evidence type="ECO:0000313" key="6">
    <source>
        <dbReference type="Proteomes" id="UP001164746"/>
    </source>
</evidence>
<sequence>MNGHEVTTHDEVPREFDSIEREAAKYAGRSHRRHSAAVFTQTLKPANGFHRRPLELYLVRVYPACRAVWFYLLQHNIPHILVDVDFSQGEARLPEVVRRQPHREVPILVDGEFVIFDGPAILAYLGSNYTDHAGYGFTLQARLTTESLLSWANAELHRCVGFNYTYPQFLDKYSLPDARANEALVEQGLKQLGRHLELLEKKYLESAVQLVVGKYRKNARQCSSEGNKPFLTGNRPTIADTYVATVLVQVEWSGTHLAMWPHVEKWLGRVKN</sequence>
<dbReference type="InterPro" id="IPR004045">
    <property type="entry name" value="Glutathione_S-Trfase_N"/>
</dbReference>
<dbReference type="EMBL" id="CP111019">
    <property type="protein sequence ID" value="WAR12322.1"/>
    <property type="molecule type" value="Genomic_DNA"/>
</dbReference>
<organism evidence="5 6">
    <name type="scientific">Mya arenaria</name>
    <name type="common">Soft-shell clam</name>
    <dbReference type="NCBI Taxonomy" id="6604"/>
    <lineage>
        <taxon>Eukaryota</taxon>
        <taxon>Metazoa</taxon>
        <taxon>Spiralia</taxon>
        <taxon>Lophotrochozoa</taxon>
        <taxon>Mollusca</taxon>
        <taxon>Bivalvia</taxon>
        <taxon>Autobranchia</taxon>
        <taxon>Heteroconchia</taxon>
        <taxon>Euheterodonta</taxon>
        <taxon>Imparidentia</taxon>
        <taxon>Neoheterodontei</taxon>
        <taxon>Myida</taxon>
        <taxon>Myoidea</taxon>
        <taxon>Myidae</taxon>
        <taxon>Mya</taxon>
    </lineage>
</organism>
<reference evidence="5" key="1">
    <citation type="submission" date="2022-11" db="EMBL/GenBank/DDBJ databases">
        <title>Centuries of genome instability and evolution in soft-shell clam transmissible cancer (bioRxiv).</title>
        <authorList>
            <person name="Hart S.F.M."/>
            <person name="Yonemitsu M.A."/>
            <person name="Giersch R.M."/>
            <person name="Beal B.F."/>
            <person name="Arriagada G."/>
            <person name="Davis B.W."/>
            <person name="Ostrander E.A."/>
            <person name="Goff S.P."/>
            <person name="Metzger M.J."/>
        </authorList>
    </citation>
    <scope>NUCLEOTIDE SEQUENCE</scope>
    <source>
        <strain evidence="5">MELC-2E11</strain>
        <tissue evidence="5">Siphon/mantle</tissue>
    </source>
</reference>
<dbReference type="PANTHER" id="PTHR43917:SF8">
    <property type="entry name" value="GH16740P-RELATED"/>
    <property type="match status" value="1"/>
</dbReference>
<dbReference type="InterPro" id="IPR010987">
    <property type="entry name" value="Glutathione-S-Trfase_C-like"/>
</dbReference>
<keyword evidence="2" id="KW-0963">Cytoplasm</keyword>
<feature type="domain" description="GST N-terminal" evidence="3">
    <location>
        <begin position="52"/>
        <end position="133"/>
    </location>
</feature>
<feature type="non-terminal residue" evidence="5">
    <location>
        <position position="272"/>
    </location>
</feature>
<dbReference type="Pfam" id="PF13417">
    <property type="entry name" value="GST_N_3"/>
    <property type="match status" value="1"/>
</dbReference>
<evidence type="ECO:0000259" key="3">
    <source>
        <dbReference type="PROSITE" id="PS50404"/>
    </source>
</evidence>
<proteinExistence type="predicted"/>
<evidence type="ECO:0000256" key="2">
    <source>
        <dbReference type="ARBA" id="ARBA00022490"/>
    </source>
</evidence>
<comment type="subcellular location">
    <subcellularLocation>
        <location evidence="1">Cytoplasm</location>
    </subcellularLocation>
</comment>
<dbReference type="SUPFAM" id="SSF47616">
    <property type="entry name" value="GST C-terminal domain-like"/>
    <property type="match status" value="1"/>
</dbReference>
<evidence type="ECO:0000313" key="5">
    <source>
        <dbReference type="EMBL" id="WAR12322.1"/>
    </source>
</evidence>
<dbReference type="PROSITE" id="PS50404">
    <property type="entry name" value="GST_NTER"/>
    <property type="match status" value="1"/>
</dbReference>
<dbReference type="Gene3D" id="3.40.30.10">
    <property type="entry name" value="Glutaredoxin"/>
    <property type="match status" value="1"/>
</dbReference>